<comment type="caution">
    <text evidence="4">The sequence shown here is derived from an EMBL/GenBank/DDBJ whole genome shotgun (WGS) entry which is preliminary data.</text>
</comment>
<feature type="domain" description="Alpha/beta-hydrolase catalytic" evidence="2">
    <location>
        <begin position="382"/>
        <end position="447"/>
    </location>
</feature>
<evidence type="ECO:0000259" key="2">
    <source>
        <dbReference type="Pfam" id="PF10081"/>
    </source>
</evidence>
<feature type="transmembrane region" description="Helical" evidence="1">
    <location>
        <begin position="120"/>
        <end position="142"/>
    </location>
</feature>
<evidence type="ECO:0000256" key="1">
    <source>
        <dbReference type="SAM" id="Phobius"/>
    </source>
</evidence>
<keyword evidence="1" id="KW-0812">Transmembrane</keyword>
<keyword evidence="5" id="KW-1185">Reference proteome</keyword>
<feature type="transmembrane region" description="Helical" evidence="1">
    <location>
        <begin position="154"/>
        <end position="174"/>
    </location>
</feature>
<protein>
    <recommendedName>
        <fullName evidence="6">Alpha/beta-hydrolase catalytic domain-containing protein</fullName>
    </recommendedName>
</protein>
<organism evidence="4 5">
    <name type="scientific">Nocardia aurantia</name>
    <dbReference type="NCBI Taxonomy" id="2585199"/>
    <lineage>
        <taxon>Bacteria</taxon>
        <taxon>Bacillati</taxon>
        <taxon>Actinomycetota</taxon>
        <taxon>Actinomycetes</taxon>
        <taxon>Mycobacteriales</taxon>
        <taxon>Nocardiaceae</taxon>
        <taxon>Nocardia</taxon>
    </lineage>
</organism>
<proteinExistence type="predicted"/>
<accession>A0A7K0DXM7</accession>
<evidence type="ECO:0008006" key="6">
    <source>
        <dbReference type="Google" id="ProtNLM"/>
    </source>
</evidence>
<gene>
    <name evidence="4" type="ORF">NRB56_51950</name>
</gene>
<reference evidence="4 5" key="1">
    <citation type="submission" date="2019-10" db="EMBL/GenBank/DDBJ databases">
        <title>Nocardia macrotermitis sp. nov. and Nocardia aurantia sp. nov., isolated from the gut of fungus growing-termite Macrotermes natalensis.</title>
        <authorList>
            <person name="Benndorf R."/>
            <person name="Schwitalla J."/>
            <person name="Martin K."/>
            <person name="De Beer W."/>
            <person name="Kaster A.-K."/>
            <person name="Vollmers J."/>
            <person name="Poulsen M."/>
            <person name="Beemelmanns C."/>
        </authorList>
    </citation>
    <scope>NUCLEOTIDE SEQUENCE [LARGE SCALE GENOMIC DNA]</scope>
    <source>
        <strain evidence="4 5">RB56</strain>
    </source>
</reference>
<feature type="transmembrane region" description="Helical" evidence="1">
    <location>
        <begin position="45"/>
        <end position="64"/>
    </location>
</feature>
<dbReference type="InterPro" id="IPR027787">
    <property type="entry name" value="Alpha/beta-hydrolase_catalytic"/>
</dbReference>
<dbReference type="Proteomes" id="UP000431401">
    <property type="component" value="Unassembled WGS sequence"/>
</dbReference>
<dbReference type="Pfam" id="PF15420">
    <property type="entry name" value="Abhydrolase_9_N"/>
    <property type="match status" value="1"/>
</dbReference>
<keyword evidence="1" id="KW-1133">Transmembrane helix</keyword>
<evidence type="ECO:0000259" key="3">
    <source>
        <dbReference type="Pfam" id="PF15420"/>
    </source>
</evidence>
<evidence type="ECO:0000313" key="4">
    <source>
        <dbReference type="EMBL" id="MQY29604.1"/>
    </source>
</evidence>
<feature type="transmembrane region" description="Helical" evidence="1">
    <location>
        <begin position="20"/>
        <end position="39"/>
    </location>
</feature>
<dbReference type="OrthoDB" id="4397445at2"/>
<dbReference type="SUPFAM" id="SSF53474">
    <property type="entry name" value="alpha/beta-Hydrolases"/>
    <property type="match status" value="1"/>
</dbReference>
<dbReference type="EMBL" id="WEGI01000011">
    <property type="protein sequence ID" value="MQY29604.1"/>
    <property type="molecule type" value="Genomic_DNA"/>
</dbReference>
<feature type="domain" description="Alpha/beta-hydrolase catalytic" evidence="2">
    <location>
        <begin position="229"/>
        <end position="375"/>
    </location>
</feature>
<feature type="transmembrane region" description="Helical" evidence="1">
    <location>
        <begin position="84"/>
        <end position="100"/>
    </location>
</feature>
<dbReference type="AlphaFoldDB" id="A0A7K0DXM7"/>
<name>A0A7K0DXM7_9NOCA</name>
<dbReference type="InterPro" id="IPR027788">
    <property type="entry name" value="Alpha/beta-hydrolase_N_dom"/>
</dbReference>
<keyword evidence="1" id="KW-0472">Membrane</keyword>
<dbReference type="InterPro" id="IPR029058">
    <property type="entry name" value="AB_hydrolase_fold"/>
</dbReference>
<feature type="domain" description="Alpha/beta-hydrolase N-terminal" evidence="3">
    <location>
        <begin position="34"/>
        <end position="225"/>
    </location>
</feature>
<sequence length="455" mass="47458">MFSGRDFRVSRRIPLRYPRIGTSAAVAVGVVVSLAPGLLPRTSTAQGLLTGLLVAVSLAFAGGVRKVLSRYMSGGGVSDRWRGPAVAVGVVAVGAAVAHAQHWQNALRAAMGLPDIDGWYWPRCLSGAALDVGLLAGIGLGVRWVWRRLGPARGVGLVVVAVLAAQFVLLPTVAQWRQSAYAAANAAMDPAVVQPVSSARSGSAVSAVSWPSLGAEGRKFVAGAPNRSVRVYVGLESAADLNARVELAIRELERSGGLTRGNLVVVVPTGSGWIDARAAAGLDERFAGDVALVGLQYSEAPSWATFVFGRKAAETSARALFAAVERRLDELPVRPKLYVYGQSLGAAAGSAVFGGNAEQVRRICAAVWAGPPANRVHRASATVLANSSDPVVRWSPRLLWHAPDLAGTRLDAPLPQWLPVISFVQTSVDLLGALGPTPGHGHRYGTDQGTAMGSC</sequence>
<dbReference type="Pfam" id="PF10081">
    <property type="entry name" value="Abhydrolase_9"/>
    <property type="match status" value="2"/>
</dbReference>
<evidence type="ECO:0000313" key="5">
    <source>
        <dbReference type="Proteomes" id="UP000431401"/>
    </source>
</evidence>